<dbReference type="SUPFAM" id="SSF103481">
    <property type="entry name" value="Multidrug resistance efflux transporter EmrE"/>
    <property type="match status" value="2"/>
</dbReference>
<protein>
    <submittedName>
        <fullName evidence="8">Aromatic amino acid DMT transporter YddG</fullName>
    </submittedName>
    <submittedName>
        <fullName evidence="9">Drug/metabolite DMT transporter permease</fullName>
    </submittedName>
</protein>
<keyword evidence="5 6" id="KW-0472">Membrane</keyword>
<feature type="domain" description="EamA" evidence="7">
    <location>
        <begin position="7"/>
        <end position="136"/>
    </location>
</feature>
<feature type="transmembrane region" description="Helical" evidence="6">
    <location>
        <begin position="271"/>
        <end position="295"/>
    </location>
</feature>
<reference evidence="8" key="1">
    <citation type="journal article" date="2014" name="Int. J. Syst. Evol. Microbiol.">
        <title>Complete genome of a new Firmicutes species belonging to the dominant human colonic microbiota ('Ruminococcus bicirculans') reveals two chromosomes and a selective capacity to utilize plant glucans.</title>
        <authorList>
            <consortium name="NISC Comparative Sequencing Program"/>
            <person name="Wegmann U."/>
            <person name="Louis P."/>
            <person name="Goesmann A."/>
            <person name="Henrissat B."/>
            <person name="Duncan S.H."/>
            <person name="Flint H.J."/>
        </authorList>
    </citation>
    <scope>NUCLEOTIDE SEQUENCE</scope>
    <source>
        <strain evidence="8">KCTC 62575</strain>
    </source>
</reference>
<evidence type="ECO:0000256" key="3">
    <source>
        <dbReference type="ARBA" id="ARBA00022692"/>
    </source>
</evidence>
<dbReference type="PANTHER" id="PTHR42920:SF24">
    <property type="entry name" value="AROMATIC AMINO ACID EXPORTER YDDG"/>
    <property type="match status" value="1"/>
</dbReference>
<keyword evidence="11" id="KW-1185">Reference proteome</keyword>
<reference evidence="9 10" key="2">
    <citation type="submission" date="2018-08" db="EMBL/GenBank/DDBJ databases">
        <title>The draft genome of Acinetobacter sichuanensis strain WCHAc060041.</title>
        <authorList>
            <person name="Qin J."/>
            <person name="Feng Y."/>
            <person name="Zong Z."/>
        </authorList>
    </citation>
    <scope>NUCLEOTIDE SEQUENCE [LARGE SCALE GENOMIC DNA]</scope>
    <source>
        <strain evidence="9 10">WCHAc060041</strain>
    </source>
</reference>
<dbReference type="EMBL" id="PYIX02000023">
    <property type="protein sequence ID" value="RFC83009.1"/>
    <property type="molecule type" value="Genomic_DNA"/>
</dbReference>
<dbReference type="RefSeq" id="WP_107008855.1">
    <property type="nucleotide sequence ID" value="NZ_JBHRSF010000067.1"/>
</dbReference>
<evidence type="ECO:0000259" key="7">
    <source>
        <dbReference type="Pfam" id="PF00892"/>
    </source>
</evidence>
<dbReference type="Proteomes" id="UP000240957">
    <property type="component" value="Unassembled WGS sequence"/>
</dbReference>
<evidence type="ECO:0000313" key="8">
    <source>
        <dbReference type="EMBL" id="MFC2996398.1"/>
    </source>
</evidence>
<proteinExistence type="predicted"/>
<dbReference type="PANTHER" id="PTHR42920">
    <property type="entry name" value="OS03G0707200 PROTEIN-RELATED"/>
    <property type="match status" value="1"/>
</dbReference>
<reference evidence="11" key="3">
    <citation type="journal article" date="2019" name="Int. J. Syst. Evol. Microbiol.">
        <title>The Global Catalogue of Microorganisms (GCM) 10K type strain sequencing project: providing services to taxonomists for standard genome sequencing and annotation.</title>
        <authorList>
            <consortium name="The Broad Institute Genomics Platform"/>
            <consortium name="The Broad Institute Genome Sequencing Center for Infectious Disease"/>
            <person name="Wu L."/>
            <person name="Ma J."/>
        </authorList>
    </citation>
    <scope>NUCLEOTIDE SEQUENCE [LARGE SCALE GENOMIC DNA]</scope>
    <source>
        <strain evidence="11">KCTC 62575</strain>
    </source>
</reference>
<keyword evidence="2" id="KW-1003">Cell membrane</keyword>
<name>A0A371YNG9_9GAMM</name>
<dbReference type="NCBIfam" id="NF008676">
    <property type="entry name" value="PRK11689.1"/>
    <property type="match status" value="1"/>
</dbReference>
<feature type="transmembrane region" description="Helical" evidence="6">
    <location>
        <begin position="120"/>
        <end position="137"/>
    </location>
</feature>
<feature type="transmembrane region" description="Helical" evidence="6">
    <location>
        <begin position="157"/>
        <end position="174"/>
    </location>
</feature>
<dbReference type="InterPro" id="IPR000620">
    <property type="entry name" value="EamA_dom"/>
</dbReference>
<keyword evidence="4 6" id="KW-1133">Transmembrane helix</keyword>
<evidence type="ECO:0000256" key="6">
    <source>
        <dbReference type="SAM" id="Phobius"/>
    </source>
</evidence>
<accession>A0A371YNG9</accession>
<gene>
    <name evidence="8" type="primary">yddG</name>
    <name evidence="8" type="ORF">ACFODO_14225</name>
    <name evidence="9" type="ORF">C9E89_013455</name>
</gene>
<feature type="transmembrane region" description="Helical" evidence="6">
    <location>
        <begin position="64"/>
        <end position="85"/>
    </location>
</feature>
<dbReference type="InterPro" id="IPR051258">
    <property type="entry name" value="Diverse_Substrate_Transporter"/>
</dbReference>
<comment type="caution">
    <text evidence="9">The sequence shown here is derived from an EMBL/GenBank/DDBJ whole genome shotgun (WGS) entry which is preliminary data.</text>
</comment>
<feature type="transmembrane region" description="Helical" evidence="6">
    <location>
        <begin position="97"/>
        <end position="113"/>
    </location>
</feature>
<organism evidence="9 10">
    <name type="scientific">Acinetobacter sichuanensis</name>
    <dbReference type="NCBI Taxonomy" id="2136183"/>
    <lineage>
        <taxon>Bacteria</taxon>
        <taxon>Pseudomonadati</taxon>
        <taxon>Pseudomonadota</taxon>
        <taxon>Gammaproteobacteria</taxon>
        <taxon>Moraxellales</taxon>
        <taxon>Moraxellaceae</taxon>
        <taxon>Acinetobacter</taxon>
    </lineage>
</organism>
<feature type="domain" description="EamA" evidence="7">
    <location>
        <begin position="158"/>
        <end position="286"/>
    </location>
</feature>
<sequence length="315" mass="34705">MSKNLATLIGLSAILMWASMVGLVKHITAEIGPDMGITLIYTFSAILLLIIFRVPNFKLISKKYLILGTALFIAYELCFSFAIAYSQTAQQAIEVSIVNYLWPSLTVLAFVIFKELKFNFIIILGLLISISGIIFIQTGSGDFSLNSVINNFYSNPLSYVLAFAGAIIWAFYCVFTKKMSNGQNPISIFFICVALTLWIKLLITGHTTLPSIDLATLISLGLASVAIGLGYAAWNVGIIHGNITILVVASYFTPIISSLLAMFVLKTQLSLSFWQGTALVTAGSFICWISTNWSVVRPFIQKVTREIHYLFTSSR</sequence>
<dbReference type="AlphaFoldDB" id="A0A371YNG9"/>
<evidence type="ECO:0000313" key="10">
    <source>
        <dbReference type="Proteomes" id="UP000240957"/>
    </source>
</evidence>
<feature type="transmembrane region" description="Helical" evidence="6">
    <location>
        <begin position="31"/>
        <end position="52"/>
    </location>
</feature>
<feature type="transmembrane region" description="Helical" evidence="6">
    <location>
        <begin position="243"/>
        <end position="265"/>
    </location>
</feature>
<evidence type="ECO:0000256" key="5">
    <source>
        <dbReference type="ARBA" id="ARBA00023136"/>
    </source>
</evidence>
<dbReference type="OrthoDB" id="7065924at2"/>
<feature type="transmembrane region" description="Helical" evidence="6">
    <location>
        <begin position="186"/>
        <end position="203"/>
    </location>
</feature>
<evidence type="ECO:0000256" key="4">
    <source>
        <dbReference type="ARBA" id="ARBA00022989"/>
    </source>
</evidence>
<dbReference type="InterPro" id="IPR037185">
    <property type="entry name" value="EmrE-like"/>
</dbReference>
<evidence type="ECO:0000256" key="2">
    <source>
        <dbReference type="ARBA" id="ARBA00022475"/>
    </source>
</evidence>
<dbReference type="Pfam" id="PF00892">
    <property type="entry name" value="EamA"/>
    <property type="match status" value="2"/>
</dbReference>
<dbReference type="Proteomes" id="UP001595455">
    <property type="component" value="Unassembled WGS sequence"/>
</dbReference>
<evidence type="ECO:0000256" key="1">
    <source>
        <dbReference type="ARBA" id="ARBA00004651"/>
    </source>
</evidence>
<comment type="subcellular location">
    <subcellularLocation>
        <location evidence="1">Cell membrane</location>
        <topology evidence="1">Multi-pass membrane protein</topology>
    </subcellularLocation>
</comment>
<feature type="transmembrane region" description="Helical" evidence="6">
    <location>
        <begin position="215"/>
        <end position="236"/>
    </location>
</feature>
<reference evidence="8" key="4">
    <citation type="submission" date="2024-09" db="EMBL/GenBank/DDBJ databases">
        <authorList>
            <person name="Sun Q."/>
            <person name="Mori K."/>
        </authorList>
    </citation>
    <scope>NUCLEOTIDE SEQUENCE</scope>
    <source>
        <strain evidence="8">KCTC 62575</strain>
    </source>
</reference>
<evidence type="ECO:0000313" key="11">
    <source>
        <dbReference type="Proteomes" id="UP001595455"/>
    </source>
</evidence>
<evidence type="ECO:0000313" key="9">
    <source>
        <dbReference type="EMBL" id="RFC83009.1"/>
    </source>
</evidence>
<dbReference type="GO" id="GO:0005886">
    <property type="term" value="C:plasma membrane"/>
    <property type="evidence" value="ECO:0007669"/>
    <property type="project" value="UniProtKB-SubCell"/>
</dbReference>
<dbReference type="EMBL" id="JBHRSF010000067">
    <property type="protein sequence ID" value="MFC2996398.1"/>
    <property type="molecule type" value="Genomic_DNA"/>
</dbReference>
<keyword evidence="3 6" id="KW-0812">Transmembrane</keyword>